<organism evidence="2 3">
    <name type="scientific">Streptomyces lienomycini</name>
    <dbReference type="NCBI Taxonomy" id="284035"/>
    <lineage>
        <taxon>Bacteria</taxon>
        <taxon>Bacillati</taxon>
        <taxon>Actinomycetota</taxon>
        <taxon>Actinomycetes</taxon>
        <taxon>Kitasatosporales</taxon>
        <taxon>Streptomycetaceae</taxon>
        <taxon>Streptomyces</taxon>
    </lineage>
</organism>
<name>A0ABV9WWJ7_9ACTN</name>
<evidence type="ECO:0000313" key="3">
    <source>
        <dbReference type="Proteomes" id="UP001595855"/>
    </source>
</evidence>
<reference evidence="3" key="1">
    <citation type="journal article" date="2019" name="Int. J. Syst. Evol. Microbiol.">
        <title>The Global Catalogue of Microorganisms (GCM) 10K type strain sequencing project: providing services to taxonomists for standard genome sequencing and annotation.</title>
        <authorList>
            <consortium name="The Broad Institute Genomics Platform"/>
            <consortium name="The Broad Institute Genome Sequencing Center for Infectious Disease"/>
            <person name="Wu L."/>
            <person name="Ma J."/>
        </authorList>
    </citation>
    <scope>NUCLEOTIDE SEQUENCE [LARGE SCALE GENOMIC DNA]</scope>
    <source>
        <strain evidence="3">CGMCC 4.1542</strain>
    </source>
</reference>
<dbReference type="EMBL" id="JBHSJO010000001">
    <property type="protein sequence ID" value="MFC5017670.1"/>
    <property type="molecule type" value="Genomic_DNA"/>
</dbReference>
<evidence type="ECO:0000256" key="1">
    <source>
        <dbReference type="SAM" id="MobiDB-lite"/>
    </source>
</evidence>
<sequence length="171" mass="19418">MEFLHTRLDEQEARVRAMPKGPWKWRENGLAGEEGWVFHSIGSDARIHCLAGWDAYLQDIQCARVLADIRSKRRLLKLHAHRVVDAPRGSADADRDVDAPRGSAGMGQHYGRQRRRRRRPLSARRSQSGAYGVHCAVCGWAGDDPTSGCETLRILALPYATHANYRHEWRP</sequence>
<keyword evidence="3" id="KW-1185">Reference proteome</keyword>
<comment type="caution">
    <text evidence="2">The sequence shown here is derived from an EMBL/GenBank/DDBJ whole genome shotgun (WGS) entry which is preliminary data.</text>
</comment>
<accession>A0ABV9WWJ7</accession>
<dbReference type="Proteomes" id="UP001595855">
    <property type="component" value="Unassembled WGS sequence"/>
</dbReference>
<dbReference type="RefSeq" id="WP_381161276.1">
    <property type="nucleotide sequence ID" value="NZ_BAAATN010000002.1"/>
</dbReference>
<gene>
    <name evidence="2" type="ORF">ACFPRC_22715</name>
</gene>
<evidence type="ECO:0000313" key="2">
    <source>
        <dbReference type="EMBL" id="MFC5017670.1"/>
    </source>
</evidence>
<proteinExistence type="predicted"/>
<protein>
    <submittedName>
        <fullName evidence="2">DUF6221 family protein</fullName>
    </submittedName>
</protein>
<feature type="compositionally biased region" description="Basic residues" evidence="1">
    <location>
        <begin position="111"/>
        <end position="122"/>
    </location>
</feature>
<dbReference type="Pfam" id="PF19730">
    <property type="entry name" value="DUF6221"/>
    <property type="match status" value="1"/>
</dbReference>
<feature type="region of interest" description="Disordered" evidence="1">
    <location>
        <begin position="87"/>
        <end position="125"/>
    </location>
</feature>
<dbReference type="InterPro" id="IPR046193">
    <property type="entry name" value="DUF6221"/>
</dbReference>